<evidence type="ECO:0000313" key="4">
    <source>
        <dbReference type="EMBL" id="EFH10899.1"/>
    </source>
</evidence>
<dbReference type="PANTHER" id="PTHR43395">
    <property type="entry name" value="SENSOR HISTIDINE KINASE CHEA"/>
    <property type="match status" value="1"/>
</dbReference>
<dbReference type="RefSeq" id="WP_007001903.1">
    <property type="nucleotide sequence ID" value="NZ_GG770777.1"/>
</dbReference>
<dbReference type="InterPro" id="IPR036641">
    <property type="entry name" value="HPT_dom_sf"/>
</dbReference>
<dbReference type="InterPro" id="IPR008207">
    <property type="entry name" value="Sig_transdc_His_kin_Hpt_dom"/>
</dbReference>
<dbReference type="PROSITE" id="PS50894">
    <property type="entry name" value="HPT"/>
    <property type="match status" value="1"/>
</dbReference>
<reference evidence="4 5" key="1">
    <citation type="submission" date="2010-04" db="EMBL/GenBank/DDBJ databases">
        <authorList>
            <person name="Qin X."/>
            <person name="Bachman B."/>
            <person name="Battles P."/>
            <person name="Bell A."/>
            <person name="Bess C."/>
            <person name="Bickham C."/>
            <person name="Chaboub L."/>
            <person name="Chen D."/>
            <person name="Coyle M."/>
            <person name="Deiros D.R."/>
            <person name="Dinh H."/>
            <person name="Forbes L."/>
            <person name="Fowler G."/>
            <person name="Francisco L."/>
            <person name="Fu Q."/>
            <person name="Gubbala S."/>
            <person name="Hale W."/>
            <person name="Han Y."/>
            <person name="Hemphill L."/>
            <person name="Highlander S.K."/>
            <person name="Hirani K."/>
            <person name="Hogues M."/>
            <person name="Jackson L."/>
            <person name="Jakkamsetti A."/>
            <person name="Javaid M."/>
            <person name="Jiang H."/>
            <person name="Korchina V."/>
            <person name="Kovar C."/>
            <person name="Lara F."/>
            <person name="Lee S."/>
            <person name="Mata R."/>
            <person name="Mathew T."/>
            <person name="Moen C."/>
            <person name="Morales K."/>
            <person name="Munidasa M."/>
            <person name="Nazareth L."/>
            <person name="Ngo R."/>
            <person name="Nguyen L."/>
            <person name="Okwuonu G."/>
            <person name="Ongeri F."/>
            <person name="Patil S."/>
            <person name="Petrosino J."/>
            <person name="Pham C."/>
            <person name="Pham P."/>
            <person name="Pu L.-L."/>
            <person name="Puazo M."/>
            <person name="Raj R."/>
            <person name="Reid J."/>
            <person name="Rouhana J."/>
            <person name="Saada N."/>
            <person name="Shang Y."/>
            <person name="Simmons D."/>
            <person name="Thornton R."/>
            <person name="Warren J."/>
            <person name="Weissenberger G."/>
            <person name="Zhang J."/>
            <person name="Zhang L."/>
            <person name="Zhou C."/>
            <person name="Zhu D."/>
            <person name="Muzny D."/>
            <person name="Worley K."/>
            <person name="Gibbs R."/>
        </authorList>
    </citation>
    <scope>NUCLEOTIDE SEQUENCE [LARGE SCALE GENOMIC DNA]</scope>
    <source>
        <strain evidence="4 5">ATCC 49957</strain>
    </source>
</reference>
<evidence type="ECO:0000256" key="1">
    <source>
        <dbReference type="ARBA" id="ARBA00023012"/>
    </source>
</evidence>
<dbReference type="InterPro" id="IPR051315">
    <property type="entry name" value="Bact_Chemotaxis_CheA"/>
</dbReference>
<evidence type="ECO:0000256" key="2">
    <source>
        <dbReference type="PROSITE-ProRule" id="PRU00110"/>
    </source>
</evidence>
<organism evidence="4 5">
    <name type="scientific">Pseudoroseomonas cervicalis ATCC 49957</name>
    <dbReference type="NCBI Taxonomy" id="525371"/>
    <lineage>
        <taxon>Bacteria</taxon>
        <taxon>Pseudomonadati</taxon>
        <taxon>Pseudomonadota</taxon>
        <taxon>Alphaproteobacteria</taxon>
        <taxon>Acetobacterales</taxon>
        <taxon>Roseomonadaceae</taxon>
        <taxon>Roseomonas</taxon>
    </lineage>
</organism>
<dbReference type="SMART" id="SM00073">
    <property type="entry name" value="HPT"/>
    <property type="match status" value="1"/>
</dbReference>
<evidence type="ECO:0000259" key="3">
    <source>
        <dbReference type="PROSITE" id="PS50894"/>
    </source>
</evidence>
<dbReference type="EC" id="2.7.3.-" evidence="4"/>
<comment type="caution">
    <text evidence="4">The sequence shown here is derived from an EMBL/GenBank/DDBJ whole genome shotgun (WGS) entry which is preliminary data.</text>
</comment>
<dbReference type="EMBL" id="ADVL01000616">
    <property type="protein sequence ID" value="EFH10899.1"/>
    <property type="molecule type" value="Genomic_DNA"/>
</dbReference>
<proteinExistence type="predicted"/>
<dbReference type="Pfam" id="PF01627">
    <property type="entry name" value="Hpt"/>
    <property type="match status" value="1"/>
</dbReference>
<gene>
    <name evidence="4" type="primary">cheA</name>
    <name evidence="4" type="ORF">HMPREF0731_2872</name>
</gene>
<keyword evidence="4" id="KW-0808">Transferase</keyword>
<keyword evidence="2" id="KW-0597">Phosphoprotein</keyword>
<feature type="modified residue" description="Phosphohistidine" evidence="2">
    <location>
        <position position="44"/>
    </location>
</feature>
<protein>
    <submittedName>
        <fullName evidence="4">Hpt domain protein</fullName>
        <ecNumber evidence="4">2.7.3.-</ecNumber>
    </submittedName>
</protein>
<feature type="domain" description="HPt" evidence="3">
    <location>
        <begin position="1"/>
        <end position="101"/>
    </location>
</feature>
<keyword evidence="5" id="KW-1185">Reference proteome</keyword>
<feature type="non-terminal residue" evidence="4">
    <location>
        <position position="124"/>
    </location>
</feature>
<dbReference type="CDD" id="cd00088">
    <property type="entry name" value="HPT"/>
    <property type="match status" value="1"/>
</dbReference>
<dbReference type="GO" id="GO:0004672">
    <property type="term" value="F:protein kinase activity"/>
    <property type="evidence" value="ECO:0007669"/>
    <property type="project" value="UniProtKB-ARBA"/>
</dbReference>
<dbReference type="SUPFAM" id="SSF47226">
    <property type="entry name" value="Histidine-containing phosphotransfer domain, HPT domain"/>
    <property type="match status" value="1"/>
</dbReference>
<dbReference type="Gene3D" id="1.20.120.160">
    <property type="entry name" value="HPT domain"/>
    <property type="match status" value="1"/>
</dbReference>
<dbReference type="Proteomes" id="UP000005324">
    <property type="component" value="Unassembled WGS sequence"/>
</dbReference>
<keyword evidence="1" id="KW-0902">Two-component regulatory system</keyword>
<dbReference type="HOGENOM" id="CLU_149094_0_0_5"/>
<name>D5RP61_9PROT</name>
<dbReference type="GO" id="GO:0000160">
    <property type="term" value="P:phosphorelay signal transduction system"/>
    <property type="evidence" value="ECO:0007669"/>
    <property type="project" value="UniProtKB-KW"/>
</dbReference>
<accession>D5RP61</accession>
<sequence length="124" mass="12955">MDDLIAEFLAETNEALAELDTALVDLERASEDSEILARIFRMVHSVKGTCGFLGLSRLEAVAHAAESLLGLYRDGDIPVTQDGITAVLAAIDTIRVIMAGLAETGAEPAGDDTALVAQLTAAAE</sequence>
<dbReference type="AlphaFoldDB" id="D5RP61"/>
<dbReference type="PANTHER" id="PTHR43395:SF1">
    <property type="entry name" value="CHEMOTAXIS PROTEIN CHEA"/>
    <property type="match status" value="1"/>
</dbReference>
<evidence type="ECO:0000313" key="5">
    <source>
        <dbReference type="Proteomes" id="UP000005324"/>
    </source>
</evidence>